<dbReference type="CDD" id="cd00082">
    <property type="entry name" value="HisKA"/>
    <property type="match status" value="1"/>
</dbReference>
<accession>A0ABS0GZS2</accession>
<feature type="domain" description="HAMP" evidence="14">
    <location>
        <begin position="191"/>
        <end position="243"/>
    </location>
</feature>
<dbReference type="InterPro" id="IPR050428">
    <property type="entry name" value="TCS_sensor_his_kinase"/>
</dbReference>
<comment type="subcellular location">
    <subcellularLocation>
        <location evidence="2">Cell membrane</location>
    </subcellularLocation>
</comment>
<dbReference type="PROSITE" id="PS50109">
    <property type="entry name" value="HIS_KIN"/>
    <property type="match status" value="1"/>
</dbReference>
<dbReference type="PROSITE" id="PS50885">
    <property type="entry name" value="HAMP"/>
    <property type="match status" value="1"/>
</dbReference>
<dbReference type="InterPro" id="IPR005467">
    <property type="entry name" value="His_kinase_dom"/>
</dbReference>
<evidence type="ECO:0000313" key="15">
    <source>
        <dbReference type="EMBL" id="MBF9131711.1"/>
    </source>
</evidence>
<dbReference type="Pfam" id="PF00512">
    <property type="entry name" value="HisKA"/>
    <property type="match status" value="1"/>
</dbReference>
<comment type="catalytic activity">
    <reaction evidence="1">
        <text>ATP + protein L-histidine = ADP + protein N-phospho-L-histidine.</text>
        <dbReference type="EC" id="2.7.13.3"/>
    </reaction>
</comment>
<comment type="caution">
    <text evidence="15">The sequence shown here is derived from an EMBL/GenBank/DDBJ whole genome shotgun (WGS) entry which is preliminary data.</text>
</comment>
<name>A0ABS0GZS2_9ACTN</name>
<dbReference type="EC" id="2.7.13.3" evidence="3"/>
<keyword evidence="5" id="KW-0808">Transferase</keyword>
<evidence type="ECO:0000256" key="5">
    <source>
        <dbReference type="ARBA" id="ARBA00022679"/>
    </source>
</evidence>
<feature type="compositionally biased region" description="Pro residues" evidence="11">
    <location>
        <begin position="1"/>
        <end position="12"/>
    </location>
</feature>
<keyword evidence="4" id="KW-0597">Phosphoprotein</keyword>
<dbReference type="EMBL" id="JADPUN010000205">
    <property type="protein sequence ID" value="MBF9131711.1"/>
    <property type="molecule type" value="Genomic_DNA"/>
</dbReference>
<evidence type="ECO:0000256" key="3">
    <source>
        <dbReference type="ARBA" id="ARBA00012438"/>
    </source>
</evidence>
<evidence type="ECO:0000259" key="14">
    <source>
        <dbReference type="PROSITE" id="PS50885"/>
    </source>
</evidence>
<gene>
    <name evidence="15" type="ORF">I0C86_22500</name>
</gene>
<feature type="transmembrane region" description="Helical" evidence="12">
    <location>
        <begin position="167"/>
        <end position="190"/>
    </location>
</feature>
<protein>
    <recommendedName>
        <fullName evidence="3">histidine kinase</fullName>
        <ecNumber evidence="3">2.7.13.3</ecNumber>
    </recommendedName>
</protein>
<feature type="transmembrane region" description="Helical" evidence="12">
    <location>
        <begin position="26"/>
        <end position="54"/>
    </location>
</feature>
<keyword evidence="8 12" id="KW-1133">Transmembrane helix</keyword>
<dbReference type="InterPro" id="IPR036890">
    <property type="entry name" value="HATPase_C_sf"/>
</dbReference>
<keyword evidence="9" id="KW-0902">Two-component regulatory system</keyword>
<evidence type="ECO:0000256" key="8">
    <source>
        <dbReference type="ARBA" id="ARBA00022989"/>
    </source>
</evidence>
<evidence type="ECO:0000256" key="1">
    <source>
        <dbReference type="ARBA" id="ARBA00000085"/>
    </source>
</evidence>
<evidence type="ECO:0000256" key="2">
    <source>
        <dbReference type="ARBA" id="ARBA00004236"/>
    </source>
</evidence>
<dbReference type="Gene3D" id="1.10.287.130">
    <property type="match status" value="1"/>
</dbReference>
<evidence type="ECO:0000313" key="16">
    <source>
        <dbReference type="Proteomes" id="UP000638560"/>
    </source>
</evidence>
<dbReference type="SUPFAM" id="SSF55874">
    <property type="entry name" value="ATPase domain of HSP90 chaperone/DNA topoisomerase II/histidine kinase"/>
    <property type="match status" value="1"/>
</dbReference>
<dbReference type="CDD" id="cd00075">
    <property type="entry name" value="HATPase"/>
    <property type="match status" value="1"/>
</dbReference>
<evidence type="ECO:0000256" key="11">
    <source>
        <dbReference type="SAM" id="MobiDB-lite"/>
    </source>
</evidence>
<dbReference type="SMART" id="SM00304">
    <property type="entry name" value="HAMP"/>
    <property type="match status" value="1"/>
</dbReference>
<dbReference type="SMART" id="SM00388">
    <property type="entry name" value="HisKA"/>
    <property type="match status" value="1"/>
</dbReference>
<dbReference type="InterPro" id="IPR003661">
    <property type="entry name" value="HisK_dim/P_dom"/>
</dbReference>
<dbReference type="PANTHER" id="PTHR45436">
    <property type="entry name" value="SENSOR HISTIDINE KINASE YKOH"/>
    <property type="match status" value="1"/>
</dbReference>
<keyword evidence="7" id="KW-0418">Kinase</keyword>
<keyword evidence="10 12" id="KW-0472">Membrane</keyword>
<keyword evidence="16" id="KW-1185">Reference proteome</keyword>
<proteinExistence type="predicted"/>
<evidence type="ECO:0000256" key="10">
    <source>
        <dbReference type="ARBA" id="ARBA00023136"/>
    </source>
</evidence>
<dbReference type="SUPFAM" id="SSF158472">
    <property type="entry name" value="HAMP domain-like"/>
    <property type="match status" value="1"/>
</dbReference>
<dbReference type="Pfam" id="PF02518">
    <property type="entry name" value="HATPase_c"/>
    <property type="match status" value="1"/>
</dbReference>
<evidence type="ECO:0000256" key="12">
    <source>
        <dbReference type="SAM" id="Phobius"/>
    </source>
</evidence>
<dbReference type="PANTHER" id="PTHR45436:SF5">
    <property type="entry name" value="SENSOR HISTIDINE KINASE TRCS"/>
    <property type="match status" value="1"/>
</dbReference>
<evidence type="ECO:0000256" key="6">
    <source>
        <dbReference type="ARBA" id="ARBA00022692"/>
    </source>
</evidence>
<dbReference type="Gene3D" id="6.10.340.10">
    <property type="match status" value="1"/>
</dbReference>
<dbReference type="Gene3D" id="3.30.565.10">
    <property type="entry name" value="Histidine kinase-like ATPase, C-terminal domain"/>
    <property type="match status" value="1"/>
</dbReference>
<reference evidence="15 16" key="1">
    <citation type="submission" date="2020-11" db="EMBL/GenBank/DDBJ databases">
        <title>A novel isolate from a Black sea contaminated sediment with potential to produce alkanes: Plantactinospora alkalitolerans sp. nov.</title>
        <authorList>
            <person name="Carro L."/>
            <person name="Veyisoglu A."/>
            <person name="Guven K."/>
            <person name="Schumann P."/>
            <person name="Klenk H.-P."/>
            <person name="Sahin N."/>
        </authorList>
    </citation>
    <scope>NUCLEOTIDE SEQUENCE [LARGE SCALE GENOMIC DNA]</scope>
    <source>
        <strain evidence="15 16">S1510</strain>
    </source>
</reference>
<evidence type="ECO:0000256" key="9">
    <source>
        <dbReference type="ARBA" id="ARBA00023012"/>
    </source>
</evidence>
<dbReference type="Proteomes" id="UP000638560">
    <property type="component" value="Unassembled WGS sequence"/>
</dbReference>
<evidence type="ECO:0000256" key="7">
    <source>
        <dbReference type="ARBA" id="ARBA00022777"/>
    </source>
</evidence>
<sequence>MPTDPAGPPGGTEPPGRRRRRFGRTLTVRAVGVSCAVALVSVFVTAVVAVPLAARSAERQARSALTAQARLAAEALRPRIDRGRTADEERIVRQLRNQGINAYLIRAGRADRPGLPTEVVDRVAAGRNFSGRRQLSGQPTMIEGRWLPGGNGVVLARPVTTGLLEEIVGWLWLPLLAGLAAGVVAGALLARRLARPISNAATAAARLRAGDRAVRVPVEPPEEAADLAYALNDLAAALAQSEGRQREFLLSVSHELRTPLTAIRGYAEALADGVVGPDGGQRAGQIMLTEAEHLDRLVSDLLSLARLEAADFALEPVPVDLGRLGGDAAQTWSARCAALGVVMRAEIPEVPTWVHTDPGRIRQVIDGLLENALRVVPPGATIVLAVRPPGPGEPGGGVLEVRDGGPGLADDDLAVAFERGALRQRYQGVRKVGSGLGLALAAGLVRRLGGRISAGHAPEGGARFTVWLPADGTVTYRTG</sequence>
<dbReference type="Pfam" id="PF00672">
    <property type="entry name" value="HAMP"/>
    <property type="match status" value="1"/>
</dbReference>
<keyword evidence="6 12" id="KW-0812">Transmembrane</keyword>
<dbReference type="InterPro" id="IPR004358">
    <property type="entry name" value="Sig_transdc_His_kin-like_C"/>
</dbReference>
<feature type="region of interest" description="Disordered" evidence="11">
    <location>
        <begin position="1"/>
        <end position="21"/>
    </location>
</feature>
<dbReference type="InterPro" id="IPR003660">
    <property type="entry name" value="HAMP_dom"/>
</dbReference>
<dbReference type="RefSeq" id="WP_196203246.1">
    <property type="nucleotide sequence ID" value="NZ_JADPUN010000205.1"/>
</dbReference>
<evidence type="ECO:0000259" key="13">
    <source>
        <dbReference type="PROSITE" id="PS50109"/>
    </source>
</evidence>
<feature type="domain" description="Histidine kinase" evidence="13">
    <location>
        <begin position="251"/>
        <end position="472"/>
    </location>
</feature>
<dbReference type="SUPFAM" id="SSF47384">
    <property type="entry name" value="Homodimeric domain of signal transducing histidine kinase"/>
    <property type="match status" value="1"/>
</dbReference>
<dbReference type="InterPro" id="IPR036097">
    <property type="entry name" value="HisK_dim/P_sf"/>
</dbReference>
<dbReference type="SMART" id="SM00387">
    <property type="entry name" value="HATPase_c"/>
    <property type="match status" value="1"/>
</dbReference>
<organism evidence="15 16">
    <name type="scientific">Plantactinospora alkalitolerans</name>
    <dbReference type="NCBI Taxonomy" id="2789879"/>
    <lineage>
        <taxon>Bacteria</taxon>
        <taxon>Bacillati</taxon>
        <taxon>Actinomycetota</taxon>
        <taxon>Actinomycetes</taxon>
        <taxon>Micromonosporales</taxon>
        <taxon>Micromonosporaceae</taxon>
        <taxon>Plantactinospora</taxon>
    </lineage>
</organism>
<evidence type="ECO:0000256" key="4">
    <source>
        <dbReference type="ARBA" id="ARBA00022553"/>
    </source>
</evidence>
<dbReference type="PRINTS" id="PR00344">
    <property type="entry name" value="BCTRLSENSOR"/>
</dbReference>
<dbReference type="InterPro" id="IPR003594">
    <property type="entry name" value="HATPase_dom"/>
</dbReference>